<feature type="domain" description="ABC transmembrane type-1" evidence="7">
    <location>
        <begin position="16"/>
        <end position="201"/>
    </location>
</feature>
<dbReference type="CDD" id="cd06261">
    <property type="entry name" value="TM_PBP2"/>
    <property type="match status" value="1"/>
</dbReference>
<feature type="transmembrane region" description="Helical" evidence="6">
    <location>
        <begin position="20"/>
        <end position="39"/>
    </location>
</feature>
<sequence>MIEYLRNNADTVWLALQEHVWLALLPVLFGFVIALPIGYLGVRFPILYHPLVNTCGVLYSIPSLALFVFLPVVLGTKVLSPVNVVVALTVYTVALLARTVADGLRSVDPVVVQAATAMGYRRVRRLTGVELPMALPVILAGLRVATVSNISLVSVGALIGIGGLGQLFTRGFQLFYIEPILVGIVLSVLLAGLADLIIVLVQRAVTPWTRAV</sequence>
<evidence type="ECO:0000256" key="6">
    <source>
        <dbReference type="RuleBase" id="RU363032"/>
    </source>
</evidence>
<feature type="transmembrane region" description="Helical" evidence="6">
    <location>
        <begin position="78"/>
        <end position="97"/>
    </location>
</feature>
<dbReference type="Pfam" id="PF00528">
    <property type="entry name" value="BPD_transp_1"/>
    <property type="match status" value="1"/>
</dbReference>
<evidence type="ECO:0000256" key="3">
    <source>
        <dbReference type="ARBA" id="ARBA00022692"/>
    </source>
</evidence>
<comment type="caution">
    <text evidence="8">The sequence shown here is derived from an EMBL/GenBank/DDBJ whole genome shotgun (WGS) entry which is preliminary data.</text>
</comment>
<comment type="similarity">
    <text evidence="6">Belongs to the binding-protein-dependent transport system permease family.</text>
</comment>
<evidence type="ECO:0000256" key="4">
    <source>
        <dbReference type="ARBA" id="ARBA00022989"/>
    </source>
</evidence>
<dbReference type="InterPro" id="IPR000515">
    <property type="entry name" value="MetI-like"/>
</dbReference>
<keyword evidence="2 6" id="KW-0813">Transport</keyword>
<evidence type="ECO:0000259" key="7">
    <source>
        <dbReference type="PROSITE" id="PS50928"/>
    </source>
</evidence>
<dbReference type="PANTHER" id="PTHR30177">
    <property type="entry name" value="GLYCINE BETAINE/L-PROLINE TRANSPORT SYSTEM PERMEASE PROTEIN PROW"/>
    <property type="match status" value="1"/>
</dbReference>
<dbReference type="PANTHER" id="PTHR30177:SF4">
    <property type="entry name" value="OSMOPROTECTANT IMPORT PERMEASE PROTEIN OSMW"/>
    <property type="match status" value="1"/>
</dbReference>
<evidence type="ECO:0000256" key="2">
    <source>
        <dbReference type="ARBA" id="ARBA00022448"/>
    </source>
</evidence>
<dbReference type="SUPFAM" id="SSF161098">
    <property type="entry name" value="MetI-like"/>
    <property type="match status" value="1"/>
</dbReference>
<evidence type="ECO:0000256" key="5">
    <source>
        <dbReference type="ARBA" id="ARBA00023136"/>
    </source>
</evidence>
<gene>
    <name evidence="8" type="ORF">Aca07nite_13190</name>
</gene>
<reference evidence="8" key="1">
    <citation type="submission" date="2021-01" db="EMBL/GenBank/DDBJ databases">
        <title>Whole genome shotgun sequence of Actinoplanes capillaceus NBRC 16408.</title>
        <authorList>
            <person name="Komaki H."/>
            <person name="Tamura T."/>
        </authorList>
    </citation>
    <scope>NUCLEOTIDE SEQUENCE [LARGE SCALE GENOMIC DNA]</scope>
    <source>
        <strain evidence="8">NBRC 16408</strain>
    </source>
</reference>
<name>A0ABQ3WAG7_9ACTN</name>
<proteinExistence type="inferred from homology"/>
<dbReference type="Gene3D" id="1.10.3720.10">
    <property type="entry name" value="MetI-like"/>
    <property type="match status" value="1"/>
</dbReference>
<dbReference type="EMBL" id="BOMF01000019">
    <property type="protein sequence ID" value="GID44044.1"/>
    <property type="molecule type" value="Genomic_DNA"/>
</dbReference>
<evidence type="ECO:0000256" key="1">
    <source>
        <dbReference type="ARBA" id="ARBA00004141"/>
    </source>
</evidence>
<keyword evidence="5 6" id="KW-0472">Membrane</keyword>
<comment type="subcellular location">
    <subcellularLocation>
        <location evidence="6">Cell membrane</location>
        <topology evidence="6">Multi-pass membrane protein</topology>
    </subcellularLocation>
    <subcellularLocation>
        <location evidence="1">Membrane</location>
        <topology evidence="1">Multi-pass membrane protein</topology>
    </subcellularLocation>
</comment>
<protein>
    <submittedName>
        <fullName evidence="8">Glycine/betaine ABC transporter permease</fullName>
    </submittedName>
</protein>
<dbReference type="InterPro" id="IPR035906">
    <property type="entry name" value="MetI-like_sf"/>
</dbReference>
<organism evidence="8">
    <name type="scientific">Actinoplanes campanulatus</name>
    <dbReference type="NCBI Taxonomy" id="113559"/>
    <lineage>
        <taxon>Bacteria</taxon>
        <taxon>Bacillati</taxon>
        <taxon>Actinomycetota</taxon>
        <taxon>Actinomycetes</taxon>
        <taxon>Micromonosporales</taxon>
        <taxon>Micromonosporaceae</taxon>
        <taxon>Actinoplanes</taxon>
    </lineage>
</organism>
<dbReference type="InterPro" id="IPR051204">
    <property type="entry name" value="ABC_transp_perm/SBD"/>
</dbReference>
<evidence type="ECO:0000313" key="8">
    <source>
        <dbReference type="EMBL" id="GID44044.1"/>
    </source>
</evidence>
<keyword evidence="4 6" id="KW-1133">Transmembrane helix</keyword>
<keyword evidence="3 6" id="KW-0812">Transmembrane</keyword>
<accession>A0ABQ3WAG7</accession>
<feature type="transmembrane region" description="Helical" evidence="6">
    <location>
        <begin position="150"/>
        <end position="168"/>
    </location>
</feature>
<feature type="transmembrane region" description="Helical" evidence="6">
    <location>
        <begin position="180"/>
        <end position="201"/>
    </location>
</feature>
<dbReference type="PROSITE" id="PS50928">
    <property type="entry name" value="ABC_TM1"/>
    <property type="match status" value="1"/>
</dbReference>
<feature type="transmembrane region" description="Helical" evidence="6">
    <location>
        <begin position="51"/>
        <end position="72"/>
    </location>
</feature>